<keyword evidence="3" id="KW-0812">Transmembrane</keyword>
<dbReference type="Proteomes" id="UP000004994">
    <property type="component" value="Chromosome 10"/>
</dbReference>
<keyword evidence="5" id="KW-1185">Reference proteome</keyword>
<dbReference type="GO" id="GO:0006412">
    <property type="term" value="P:translation"/>
    <property type="evidence" value="ECO:0007669"/>
    <property type="project" value="InterPro"/>
</dbReference>
<dbReference type="InterPro" id="IPR011331">
    <property type="entry name" value="Ribosomal_eL37/eL43"/>
</dbReference>
<organism evidence="4">
    <name type="scientific">Solanum lycopersicum</name>
    <name type="common">Tomato</name>
    <name type="synonym">Lycopersicon esculentum</name>
    <dbReference type="NCBI Taxonomy" id="4081"/>
    <lineage>
        <taxon>Eukaryota</taxon>
        <taxon>Viridiplantae</taxon>
        <taxon>Streptophyta</taxon>
        <taxon>Embryophyta</taxon>
        <taxon>Tracheophyta</taxon>
        <taxon>Spermatophyta</taxon>
        <taxon>Magnoliopsida</taxon>
        <taxon>eudicotyledons</taxon>
        <taxon>Gunneridae</taxon>
        <taxon>Pentapetalae</taxon>
        <taxon>asterids</taxon>
        <taxon>lamiids</taxon>
        <taxon>Solanales</taxon>
        <taxon>Solanaceae</taxon>
        <taxon>Solanoideae</taxon>
        <taxon>Solaneae</taxon>
        <taxon>Solanum</taxon>
        <taxon>Solanum subgen. Lycopersicon</taxon>
    </lineage>
</organism>
<evidence type="ECO:0000256" key="2">
    <source>
        <dbReference type="ARBA" id="ARBA00023274"/>
    </source>
</evidence>
<accession>A0A3Q7IER7</accession>
<sequence>MNCLIQKKYDIFMGIVLVVFVAGFFVNFLKQVLRSEQEQGKVIRTLTTESPDENTEENKLSPIEKEQNFYLFPWQEIPYSNQPCEFFCQTTSLDFLTEIHVDFNMCIREGKSLTHSFVLLDNLLRSYTCVGFRESELRKKEDGSKKKTTTTGHMRYIYNVPRRFLANFRGGFKC</sequence>
<dbReference type="Pfam" id="PF04857">
    <property type="entry name" value="CAF1"/>
    <property type="match status" value="1"/>
</dbReference>
<reference evidence="4" key="2">
    <citation type="submission" date="2019-01" db="UniProtKB">
        <authorList>
            <consortium name="EnsemblPlants"/>
        </authorList>
    </citation>
    <scope>IDENTIFICATION</scope>
    <source>
        <strain evidence="4">cv. Heinz 1706</strain>
    </source>
</reference>
<evidence type="ECO:0000256" key="1">
    <source>
        <dbReference type="ARBA" id="ARBA00022980"/>
    </source>
</evidence>
<dbReference type="GO" id="GO:0005840">
    <property type="term" value="C:ribosome"/>
    <property type="evidence" value="ECO:0007669"/>
    <property type="project" value="UniProtKB-KW"/>
</dbReference>
<dbReference type="InterPro" id="IPR006941">
    <property type="entry name" value="RNase_CAF1"/>
</dbReference>
<keyword evidence="3" id="KW-1133">Transmembrane helix</keyword>
<dbReference type="EnsemblPlants" id="Solyc10g047085.1.1">
    <property type="protein sequence ID" value="Solyc10g047085.1.1"/>
    <property type="gene ID" value="Solyc10g047085.1"/>
</dbReference>
<feature type="transmembrane region" description="Helical" evidence="3">
    <location>
        <begin position="12"/>
        <end position="29"/>
    </location>
</feature>
<protein>
    <submittedName>
        <fullName evidence="4">Uncharacterized protein</fullName>
    </submittedName>
</protein>
<evidence type="ECO:0000313" key="5">
    <source>
        <dbReference type="Proteomes" id="UP000004994"/>
    </source>
</evidence>
<keyword evidence="1" id="KW-0689">Ribosomal protein</keyword>
<name>A0A3Q7IER7_SOLLC</name>
<dbReference type="GO" id="GO:1990904">
    <property type="term" value="C:ribonucleoprotein complex"/>
    <property type="evidence" value="ECO:0007669"/>
    <property type="project" value="UniProtKB-KW"/>
</dbReference>
<evidence type="ECO:0000256" key="3">
    <source>
        <dbReference type="SAM" id="Phobius"/>
    </source>
</evidence>
<reference evidence="4" key="1">
    <citation type="journal article" date="2012" name="Nature">
        <title>The tomato genome sequence provides insights into fleshy fruit evolution.</title>
        <authorList>
            <consortium name="Tomato Genome Consortium"/>
        </authorList>
    </citation>
    <scope>NUCLEOTIDE SEQUENCE [LARGE SCALE GENOMIC DNA]</scope>
    <source>
        <strain evidence="4">cv. Heinz 1706</strain>
    </source>
</reference>
<dbReference type="GO" id="GO:0000175">
    <property type="term" value="F:3'-5'-RNA exonuclease activity"/>
    <property type="evidence" value="ECO:0000318"/>
    <property type="project" value="GO_Central"/>
</dbReference>
<evidence type="ECO:0000313" key="4">
    <source>
        <dbReference type="EnsemblPlants" id="Solyc10g047085.1.1"/>
    </source>
</evidence>
<dbReference type="AlphaFoldDB" id="A0A3Q7IER7"/>
<keyword evidence="2" id="KW-0687">Ribonucleoprotein</keyword>
<dbReference type="GO" id="GO:0003723">
    <property type="term" value="F:RNA binding"/>
    <property type="evidence" value="ECO:0000318"/>
    <property type="project" value="GO_Central"/>
</dbReference>
<keyword evidence="3" id="KW-0472">Membrane</keyword>
<dbReference type="InParanoid" id="A0A3Q7IER7"/>
<dbReference type="STRING" id="4081.A0A3Q7IER7"/>
<dbReference type="Gramene" id="Solyc10g047085.1.1">
    <property type="protein sequence ID" value="Solyc10g047085.1.1"/>
    <property type="gene ID" value="Solyc10g047085.1"/>
</dbReference>
<dbReference type="GO" id="GO:0003735">
    <property type="term" value="F:structural constituent of ribosome"/>
    <property type="evidence" value="ECO:0007669"/>
    <property type="project" value="InterPro"/>
</dbReference>
<proteinExistence type="predicted"/>
<dbReference type="Gene3D" id="2.20.25.30">
    <property type="match status" value="1"/>
</dbReference>